<dbReference type="SUPFAM" id="SSF81321">
    <property type="entry name" value="Family A G protein-coupled receptor-like"/>
    <property type="match status" value="1"/>
</dbReference>
<keyword evidence="5 13" id="KW-0812">Transmembrane</keyword>
<dbReference type="GeneTree" id="ENSGT01150000286961"/>
<dbReference type="InterPro" id="IPR007960">
    <property type="entry name" value="TAS2R"/>
</dbReference>
<evidence type="ECO:0000256" key="8">
    <source>
        <dbReference type="ARBA" id="ARBA00023136"/>
    </source>
</evidence>
<comment type="similarity">
    <text evidence="2 12">Belongs to the G-protein coupled receptor T2R family.</text>
</comment>
<dbReference type="Ensembl" id="ENSCPBT00000036486.1">
    <property type="protein sequence ID" value="ENSCPBP00000031006.1"/>
    <property type="gene ID" value="ENSCPBG00000021785.1"/>
</dbReference>
<dbReference type="GO" id="GO:0004930">
    <property type="term" value="F:G protein-coupled receptor activity"/>
    <property type="evidence" value="ECO:0007669"/>
    <property type="project" value="UniProtKB-KW"/>
</dbReference>
<keyword evidence="4 13" id="KW-0716">Sensory transduction</keyword>
<keyword evidence="11 13" id="KW-0807">Transducer</keyword>
<accession>A0A8C3I9Z9</accession>
<evidence type="ECO:0000256" key="2">
    <source>
        <dbReference type="ARBA" id="ARBA00007376"/>
    </source>
</evidence>
<dbReference type="GO" id="GO:0033038">
    <property type="term" value="F:bitter taste receptor activity"/>
    <property type="evidence" value="ECO:0007669"/>
    <property type="project" value="InterPro"/>
</dbReference>
<dbReference type="FunFam" id="1.20.1070.10:FF:000055">
    <property type="entry name" value="Taste receptor type 2"/>
    <property type="match status" value="1"/>
</dbReference>
<evidence type="ECO:0000256" key="11">
    <source>
        <dbReference type="ARBA" id="ARBA00023224"/>
    </source>
</evidence>
<reference evidence="15" key="1">
    <citation type="submission" date="2025-08" db="UniProtKB">
        <authorList>
            <consortium name="Ensembl"/>
        </authorList>
    </citation>
    <scope>IDENTIFICATION</scope>
</reference>
<evidence type="ECO:0000256" key="4">
    <source>
        <dbReference type="ARBA" id="ARBA00022606"/>
    </source>
</evidence>
<keyword evidence="3 13" id="KW-0919">Taste</keyword>
<keyword evidence="9 13" id="KW-0675">Receptor</keyword>
<evidence type="ECO:0000256" key="12">
    <source>
        <dbReference type="RuleBase" id="RU004423"/>
    </source>
</evidence>
<dbReference type="AlphaFoldDB" id="A0A8C3I9Z9"/>
<name>A0A8C3I9Z9_CHRPI</name>
<dbReference type="Gene3D" id="1.20.1070.10">
    <property type="entry name" value="Rhodopsin 7-helix transmembrane proteins"/>
    <property type="match status" value="1"/>
</dbReference>
<feature type="transmembrane region" description="Helical" evidence="14">
    <location>
        <begin position="241"/>
        <end position="261"/>
    </location>
</feature>
<proteinExistence type="inferred from homology"/>
<keyword evidence="16" id="KW-1185">Reference proteome</keyword>
<dbReference type="PANTHER" id="PTHR11394">
    <property type="entry name" value="TASTE RECEPTOR TYPE 2"/>
    <property type="match status" value="1"/>
</dbReference>
<dbReference type="OMA" id="QCANTLD"/>
<evidence type="ECO:0000256" key="10">
    <source>
        <dbReference type="ARBA" id="ARBA00023180"/>
    </source>
</evidence>
<evidence type="ECO:0000256" key="1">
    <source>
        <dbReference type="ARBA" id="ARBA00004141"/>
    </source>
</evidence>
<keyword evidence="8 13" id="KW-0472">Membrane</keyword>
<evidence type="ECO:0000313" key="15">
    <source>
        <dbReference type="Ensembl" id="ENSCPBP00000031006.1"/>
    </source>
</evidence>
<dbReference type="Proteomes" id="UP000694380">
    <property type="component" value="Unplaced"/>
</dbReference>
<feature type="transmembrane region" description="Helical" evidence="14">
    <location>
        <begin position="186"/>
        <end position="214"/>
    </location>
</feature>
<sequence length="330" mass="37375">RGGSTRLGTTNRELRMKKSLDPAAIFYLIISAIELSVGVVANGYIVALNCIDWAKSRTLSSYDKIITSLAFSRFCLQFLVTLNNISSKVYQNIFDRFQILQPYLVIWMFINQVSLCFASCLSVFYCVKIATFNQSLFSCLKLKISKLVPWLLWGSVLYCLVTTVVLHCSAIPIATMSDNINNLLEFTFLIHSVGSIFPLILFIASSVLLIISLWRHIRKMNLNSDLNQNFRNPNTDAHMRALKSVVSFFIIYNIYYVASTFPIGNPSYFNDEWKYTVCIFIAAAYPSVHSIILILGNPKLKLASANILNSANSCFRKRMDYSAQNSLLCF</sequence>
<dbReference type="CDD" id="cd13950">
    <property type="entry name" value="7tm_TAS2R"/>
    <property type="match status" value="1"/>
</dbReference>
<evidence type="ECO:0000256" key="3">
    <source>
        <dbReference type="ARBA" id="ARBA00022480"/>
    </source>
</evidence>
<evidence type="ECO:0000256" key="5">
    <source>
        <dbReference type="ARBA" id="ARBA00022692"/>
    </source>
</evidence>
<keyword evidence="10" id="KW-0325">Glycoprotein</keyword>
<keyword evidence="7 13" id="KW-0297">G-protein coupled receptor</keyword>
<comment type="subcellular location">
    <subcellularLocation>
        <location evidence="1 13">Membrane</location>
        <topology evidence="1 13">Multi-pass membrane protein</topology>
    </subcellularLocation>
</comment>
<feature type="transmembrane region" description="Helical" evidence="14">
    <location>
        <begin position="147"/>
        <end position="174"/>
    </location>
</feature>
<evidence type="ECO:0000256" key="7">
    <source>
        <dbReference type="ARBA" id="ARBA00023040"/>
    </source>
</evidence>
<protein>
    <recommendedName>
        <fullName evidence="13">Taste receptor type 2</fullName>
    </recommendedName>
</protein>
<evidence type="ECO:0000256" key="9">
    <source>
        <dbReference type="ARBA" id="ARBA00023170"/>
    </source>
</evidence>
<evidence type="ECO:0000256" key="14">
    <source>
        <dbReference type="SAM" id="Phobius"/>
    </source>
</evidence>
<dbReference type="PANTHER" id="PTHR11394:SF149">
    <property type="entry name" value="TASTE RECEPTOR TYPE 2 MEMBER 1"/>
    <property type="match status" value="1"/>
</dbReference>
<organism evidence="15 16">
    <name type="scientific">Chrysemys picta bellii</name>
    <name type="common">Western painted turtle</name>
    <name type="synonym">Emys bellii</name>
    <dbReference type="NCBI Taxonomy" id="8478"/>
    <lineage>
        <taxon>Eukaryota</taxon>
        <taxon>Metazoa</taxon>
        <taxon>Chordata</taxon>
        <taxon>Craniata</taxon>
        <taxon>Vertebrata</taxon>
        <taxon>Euteleostomi</taxon>
        <taxon>Archelosauria</taxon>
        <taxon>Testudinata</taxon>
        <taxon>Testudines</taxon>
        <taxon>Cryptodira</taxon>
        <taxon>Durocryptodira</taxon>
        <taxon>Testudinoidea</taxon>
        <taxon>Emydidae</taxon>
        <taxon>Chrysemys</taxon>
    </lineage>
</organism>
<dbReference type="Pfam" id="PF05296">
    <property type="entry name" value="TAS2R"/>
    <property type="match status" value="1"/>
</dbReference>
<keyword evidence="6 14" id="KW-1133">Transmembrane helix</keyword>
<dbReference type="GO" id="GO:0016020">
    <property type="term" value="C:membrane"/>
    <property type="evidence" value="ECO:0007669"/>
    <property type="project" value="UniProtKB-SubCell"/>
</dbReference>
<feature type="transmembrane region" description="Helical" evidence="14">
    <location>
        <begin position="105"/>
        <end position="127"/>
    </location>
</feature>
<evidence type="ECO:0000256" key="13">
    <source>
        <dbReference type="RuleBase" id="RU004424"/>
    </source>
</evidence>
<feature type="transmembrane region" description="Helical" evidence="14">
    <location>
        <begin position="24"/>
        <end position="45"/>
    </location>
</feature>
<feature type="transmembrane region" description="Helical" evidence="14">
    <location>
        <begin position="273"/>
        <end position="295"/>
    </location>
</feature>
<evidence type="ECO:0000256" key="6">
    <source>
        <dbReference type="ARBA" id="ARBA00022989"/>
    </source>
</evidence>
<evidence type="ECO:0000313" key="16">
    <source>
        <dbReference type="Proteomes" id="UP000694380"/>
    </source>
</evidence>
<reference evidence="15" key="2">
    <citation type="submission" date="2025-09" db="UniProtKB">
        <authorList>
            <consortium name="Ensembl"/>
        </authorList>
    </citation>
    <scope>IDENTIFICATION</scope>
</reference>